<evidence type="ECO:0000313" key="2">
    <source>
        <dbReference type="EMBL" id="MPL89774.1"/>
    </source>
</evidence>
<feature type="region of interest" description="Disordered" evidence="1">
    <location>
        <begin position="511"/>
        <end position="558"/>
    </location>
</feature>
<protein>
    <submittedName>
        <fullName evidence="2">Uncharacterized protein</fullName>
    </submittedName>
</protein>
<comment type="caution">
    <text evidence="2">The sequence shown here is derived from an EMBL/GenBank/DDBJ whole genome shotgun (WGS) entry which is preliminary data.</text>
</comment>
<name>A0A644VEE2_9ZZZZ</name>
<accession>A0A644VEE2</accession>
<gene>
    <name evidence="2" type="ORF">SDC9_35816</name>
</gene>
<organism evidence="2">
    <name type="scientific">bioreactor metagenome</name>
    <dbReference type="NCBI Taxonomy" id="1076179"/>
    <lineage>
        <taxon>unclassified sequences</taxon>
        <taxon>metagenomes</taxon>
        <taxon>ecological metagenomes</taxon>
    </lineage>
</organism>
<dbReference type="EMBL" id="VSSQ01000287">
    <property type="protein sequence ID" value="MPL89774.1"/>
    <property type="molecule type" value="Genomic_DNA"/>
</dbReference>
<feature type="compositionally biased region" description="Basic and acidic residues" evidence="1">
    <location>
        <begin position="511"/>
        <end position="527"/>
    </location>
</feature>
<evidence type="ECO:0000256" key="1">
    <source>
        <dbReference type="SAM" id="MobiDB-lite"/>
    </source>
</evidence>
<dbReference type="AlphaFoldDB" id="A0A644VEE2"/>
<proteinExistence type="predicted"/>
<feature type="region of interest" description="Disordered" evidence="1">
    <location>
        <begin position="179"/>
        <end position="198"/>
    </location>
</feature>
<feature type="compositionally biased region" description="Basic residues" evidence="1">
    <location>
        <begin position="183"/>
        <end position="192"/>
    </location>
</feature>
<reference evidence="2" key="1">
    <citation type="submission" date="2019-08" db="EMBL/GenBank/DDBJ databases">
        <authorList>
            <person name="Kucharzyk K."/>
            <person name="Murdoch R.W."/>
            <person name="Higgins S."/>
            <person name="Loffler F."/>
        </authorList>
    </citation>
    <scope>NUCLEOTIDE SEQUENCE</scope>
</reference>
<sequence length="558" mass="61202">MNTFTFRPFDGGGSVEPDRPEGGIEIARAGVRRIAGAAEMGHDAPDRVQRRLHRALDPGRGPADAVAGKENAALRRRQGLLHEMAIHAMVVAVMPRQRALEGTEEILVGLPAHADRIAADMAGDIHPRIDPPKRRERQLHPLFRVMRQHLQRIGHPRIGQADHPGPVRPVVEEIGAAGDPVGQRHRHHRPPGRRVDVVPERPVDHHEGLCRLHVAGAIERHPELLVEKLLVGLDRGGQQVALAGHQHRVVKIHTAPAIGHRDGAAGIPRDPRHARARRAAVQPGQRHLPPMRAIGGLPPEPVQHVLHPADDIALVVVKRAEVHPQDLEHRIREVAVPAAGAEPDLPEHLAVAEAELAEGLGGGDEIIEGALVPGRDERVPDLLHARGIPRRHRRAQVGKPRPLLKRRVIGARDLAIELGQIVERAGEKRLALKIDHRRAGRLGQRVRKGRALAAEKIDVMVETARRDGKAHAAEFGDDILRALEGLRAQPPAEGARFIKHRAQAELHQLVPRDHPRRARTDDRDRGAVARRGNLPEPGRIGEPVVIGKGKVGPESREF</sequence>